<dbReference type="NCBIfam" id="TIGR01444">
    <property type="entry name" value="fkbM_fam"/>
    <property type="match status" value="1"/>
</dbReference>
<proteinExistence type="predicted"/>
<dbReference type="InterPro" id="IPR029063">
    <property type="entry name" value="SAM-dependent_MTases_sf"/>
</dbReference>
<reference evidence="2" key="1">
    <citation type="submission" date="2021-01" db="EMBL/GenBank/DDBJ databases">
        <authorList>
            <person name="Corre E."/>
            <person name="Pelletier E."/>
            <person name="Niang G."/>
            <person name="Scheremetjew M."/>
            <person name="Finn R."/>
            <person name="Kale V."/>
            <person name="Holt S."/>
            <person name="Cochrane G."/>
            <person name="Meng A."/>
            <person name="Brown T."/>
            <person name="Cohen L."/>
        </authorList>
    </citation>
    <scope>NUCLEOTIDE SEQUENCE</scope>
    <source>
        <strain evidence="2">CCMP645</strain>
    </source>
</reference>
<protein>
    <recommendedName>
        <fullName evidence="1">Methyltransferase FkbM domain-containing protein</fullName>
    </recommendedName>
</protein>
<dbReference type="InterPro" id="IPR052514">
    <property type="entry name" value="SAM-dependent_MTase"/>
</dbReference>
<dbReference type="PANTHER" id="PTHR34203">
    <property type="entry name" value="METHYLTRANSFERASE, FKBM FAMILY PROTEIN"/>
    <property type="match status" value="1"/>
</dbReference>
<name>A0A7S4F9B9_CHRCT</name>
<dbReference type="Pfam" id="PF05050">
    <property type="entry name" value="Methyltransf_21"/>
    <property type="match status" value="1"/>
</dbReference>
<evidence type="ECO:0000313" key="2">
    <source>
        <dbReference type="EMBL" id="CAE0782746.1"/>
    </source>
</evidence>
<dbReference type="InterPro" id="IPR006342">
    <property type="entry name" value="FkbM_mtfrase"/>
</dbReference>
<accession>A0A7S4F9B9</accession>
<dbReference type="Gene3D" id="3.40.50.150">
    <property type="entry name" value="Vaccinia Virus protein VP39"/>
    <property type="match status" value="1"/>
</dbReference>
<organism evidence="2">
    <name type="scientific">Chrysotila carterae</name>
    <name type="common">Marine alga</name>
    <name type="synonym">Syracosphaera carterae</name>
    <dbReference type="NCBI Taxonomy" id="13221"/>
    <lineage>
        <taxon>Eukaryota</taxon>
        <taxon>Haptista</taxon>
        <taxon>Haptophyta</taxon>
        <taxon>Prymnesiophyceae</taxon>
        <taxon>Isochrysidales</taxon>
        <taxon>Isochrysidaceae</taxon>
        <taxon>Chrysotila</taxon>
    </lineage>
</organism>
<gene>
    <name evidence="2" type="ORF">PCAR00345_LOCUS35448</name>
</gene>
<dbReference type="SUPFAM" id="SSF53335">
    <property type="entry name" value="S-adenosyl-L-methionine-dependent methyltransferases"/>
    <property type="match status" value="1"/>
</dbReference>
<feature type="domain" description="Methyltransferase FkbM" evidence="1">
    <location>
        <begin position="73"/>
        <end position="204"/>
    </location>
</feature>
<evidence type="ECO:0000259" key="1">
    <source>
        <dbReference type="Pfam" id="PF05050"/>
    </source>
</evidence>
<dbReference type="EMBL" id="HBIZ01055500">
    <property type="protein sequence ID" value="CAE0782746.1"/>
    <property type="molecule type" value="Transcribed_RNA"/>
</dbReference>
<dbReference type="AlphaFoldDB" id="A0A7S4F9B9"/>
<sequence length="283" mass="31089">MTDFMEKQAVCVWTRAHIRGIGAWDMCTYSADIDIWVSRRIQQRGSFEGDCVLEVVSALRAAAKAGPEPVLIDVGGNIGMFSLAAAAVGVETHTFEPVPANALKLMASAVRNGFGHLIHLYSMGASDDNSVFAMGVNPQNQGGVTHVPLLEEGAKFMQIPVVPLDSVLPSDAFSKRPVYLKMDIEGGECRALRGMRRFLQKANLIGAAFETDKSETIACCNELMRPPNGAFQLLRFHQSLCPYDQDRRNKLPFEDLCFLKPKNVAPAVGMNATWPDNMIWKPC</sequence>
<dbReference type="PANTHER" id="PTHR34203:SF13">
    <property type="entry name" value="EXPRESSED PROTEIN"/>
    <property type="match status" value="1"/>
</dbReference>